<evidence type="ECO:0000313" key="3">
    <source>
        <dbReference type="EMBL" id="TKC79091.1"/>
    </source>
</evidence>
<keyword evidence="3" id="KW-0808">Transferase</keyword>
<keyword evidence="4" id="KW-1185">Reference proteome</keyword>
<feature type="domain" description="N-acetyltransferase" evidence="2">
    <location>
        <begin position="34"/>
        <end position="171"/>
    </location>
</feature>
<name>A0A4U1HDW0_9BURK</name>
<dbReference type="InterPro" id="IPR000182">
    <property type="entry name" value="GNAT_dom"/>
</dbReference>
<dbReference type="PROSITE" id="PS51186">
    <property type="entry name" value="GNAT"/>
    <property type="match status" value="1"/>
</dbReference>
<dbReference type="PANTHER" id="PTHR47237">
    <property type="entry name" value="SLL0310 PROTEIN"/>
    <property type="match status" value="1"/>
</dbReference>
<evidence type="ECO:0000259" key="2">
    <source>
        <dbReference type="PROSITE" id="PS51186"/>
    </source>
</evidence>
<dbReference type="SUPFAM" id="SSF55729">
    <property type="entry name" value="Acyl-CoA N-acyltransferases (Nat)"/>
    <property type="match status" value="1"/>
</dbReference>
<accession>A0A4U1HDW0</accession>
<reference evidence="3 4" key="1">
    <citation type="submission" date="2019-04" db="EMBL/GenBank/DDBJ databases">
        <title>Trinickia sp. 7GSK02, isolated from subtropical forest soil.</title>
        <authorList>
            <person name="Gao Z.-H."/>
            <person name="Qiu L.-H."/>
        </authorList>
    </citation>
    <scope>NUCLEOTIDE SEQUENCE [LARGE SCALE GENOMIC DNA]</scope>
    <source>
        <strain evidence="3 4">7GSK02</strain>
    </source>
</reference>
<dbReference type="PANTHER" id="PTHR47237:SF2">
    <property type="entry name" value="BLL4206 PROTEIN"/>
    <property type="match status" value="1"/>
</dbReference>
<gene>
    <name evidence="3" type="ORF">FAZ69_31230</name>
</gene>
<dbReference type="InterPro" id="IPR041496">
    <property type="entry name" value="YitH/HolE_GNAT"/>
</dbReference>
<evidence type="ECO:0000313" key="4">
    <source>
        <dbReference type="Proteomes" id="UP000305539"/>
    </source>
</evidence>
<protein>
    <submittedName>
        <fullName evidence="3">GNAT family N-acetyltransferase</fullName>
    </submittedName>
</protein>
<dbReference type="Gene3D" id="3.40.630.90">
    <property type="match status" value="1"/>
</dbReference>
<dbReference type="CDD" id="cd04301">
    <property type="entry name" value="NAT_SF"/>
    <property type="match status" value="1"/>
</dbReference>
<sequence length="311" mass="33065">MRQSLREAVRKEALKESKVTEPIAPASAPTSAQVRYRPLTADDLTAAHELSMAVKWPHRREDWEFALNLGAGVAAEDDSGVIGTALRWEFGAGHGALGMVIVSPEQQGRGIGRDLMTLTVDALAERTTFLNATPAGLPLYEKFGFKAIGSIHQHQGAGGAHPPVVALAPGERIRPLGARDPERLAALWSHAAGYDRAPVLEALLQVAEGVVLARDGEPIGFAIMRRFGRGHVIGPVVAPHAEGAKALISHWLGANEGKFTRIDVTGDSGLSDWLDELGLPKVDSVVTMARGETPRADGRGQVFAITNQALG</sequence>
<dbReference type="Pfam" id="PF13508">
    <property type="entry name" value="Acetyltransf_7"/>
    <property type="match status" value="1"/>
</dbReference>
<dbReference type="GO" id="GO:0016747">
    <property type="term" value="F:acyltransferase activity, transferring groups other than amino-acyl groups"/>
    <property type="evidence" value="ECO:0007669"/>
    <property type="project" value="InterPro"/>
</dbReference>
<evidence type="ECO:0000256" key="1">
    <source>
        <dbReference type="SAM" id="MobiDB-lite"/>
    </source>
</evidence>
<proteinExistence type="predicted"/>
<dbReference type="Pfam" id="PF18014">
    <property type="entry name" value="Acetyltransf_18"/>
    <property type="match status" value="1"/>
</dbReference>
<dbReference type="EMBL" id="SWJE01000025">
    <property type="protein sequence ID" value="TKC79091.1"/>
    <property type="molecule type" value="Genomic_DNA"/>
</dbReference>
<dbReference type="AlphaFoldDB" id="A0A4U1HDW0"/>
<organism evidence="3 4">
    <name type="scientific">Trinickia terrae</name>
    <dbReference type="NCBI Taxonomy" id="2571161"/>
    <lineage>
        <taxon>Bacteria</taxon>
        <taxon>Pseudomonadati</taxon>
        <taxon>Pseudomonadota</taxon>
        <taxon>Betaproteobacteria</taxon>
        <taxon>Burkholderiales</taxon>
        <taxon>Burkholderiaceae</taxon>
        <taxon>Trinickia</taxon>
    </lineage>
</organism>
<feature type="region of interest" description="Disordered" evidence="1">
    <location>
        <begin position="12"/>
        <end position="31"/>
    </location>
</feature>
<dbReference type="Gene3D" id="3.40.630.30">
    <property type="match status" value="1"/>
</dbReference>
<dbReference type="OrthoDB" id="510731at2"/>
<dbReference type="Proteomes" id="UP000305539">
    <property type="component" value="Unassembled WGS sequence"/>
</dbReference>
<comment type="caution">
    <text evidence="3">The sequence shown here is derived from an EMBL/GenBank/DDBJ whole genome shotgun (WGS) entry which is preliminary data.</text>
</comment>
<dbReference type="InterPro" id="IPR016181">
    <property type="entry name" value="Acyl_CoA_acyltransferase"/>
</dbReference>
<dbReference type="InterPro" id="IPR052729">
    <property type="entry name" value="Acyl/Acetyltrans_Enzymes"/>
</dbReference>